<protein>
    <submittedName>
        <fullName evidence="1">Uncharacterized protein</fullName>
    </submittedName>
</protein>
<dbReference type="AlphaFoldDB" id="A0A160TKF4"/>
<sequence length="389" mass="42433">MHRRSFIASALTALLASTIAPPAFGQTRVNRTRWKVRSSEGFDAIAFLGPLSGTKLYTDLYGQDVAAFAPKLPDAVRNDIPRLWAAAGKEGFGLLGPTLSVLFSANGNDATIATLLAALRSRTDLILPSYKASPYWDAGNWAWFDAAAPRLDSIFSAMRDAGFAAFRADRIGADLDTRIADMARALKGFDVISLQEKLTGRTFDPEIQIVLLHFCKPHGIKVQGQMFLQSAEYDTATTVRIAAHEMLHPPVKMDGPAATAALAIFARDPLIPKIVREHDPRWGYTTLEGMLNEDLAQALDQLISEALGVARNPADRWRKSDDGMHVLAAGLYGLLRQDRWVQTGGSIEQWLADAAAAGRLTPATFHPVAARVLERPVDALWPLPPETRA</sequence>
<dbReference type="EMBL" id="CZQE01000290">
    <property type="protein sequence ID" value="CUS45670.1"/>
    <property type="molecule type" value="Genomic_DNA"/>
</dbReference>
<evidence type="ECO:0000313" key="1">
    <source>
        <dbReference type="EMBL" id="CUS45670.1"/>
    </source>
</evidence>
<name>A0A160TKF4_9ZZZZ</name>
<reference evidence="1" key="1">
    <citation type="submission" date="2015-10" db="EMBL/GenBank/DDBJ databases">
        <authorList>
            <person name="Gilbert D.G."/>
        </authorList>
    </citation>
    <scope>NUCLEOTIDE SEQUENCE</scope>
</reference>
<accession>A0A160TKF4</accession>
<proteinExistence type="predicted"/>
<gene>
    <name evidence="1" type="ORF">MGWOODY_Smn15</name>
</gene>
<organism evidence="1">
    <name type="scientific">hydrothermal vent metagenome</name>
    <dbReference type="NCBI Taxonomy" id="652676"/>
    <lineage>
        <taxon>unclassified sequences</taxon>
        <taxon>metagenomes</taxon>
        <taxon>ecological metagenomes</taxon>
    </lineage>
</organism>